<keyword evidence="1" id="KW-1133">Transmembrane helix</keyword>
<evidence type="ECO:0000313" key="2">
    <source>
        <dbReference type="EMBL" id="MXO61995.1"/>
    </source>
</evidence>
<name>A0A844YEM0_9SPHN</name>
<keyword evidence="3" id="KW-1185">Reference proteome</keyword>
<accession>A0A844YEM0</accession>
<proteinExistence type="predicted"/>
<keyword evidence="1" id="KW-0812">Transmembrane</keyword>
<protein>
    <submittedName>
        <fullName evidence="2">Uncharacterized protein</fullName>
    </submittedName>
</protein>
<dbReference type="RefSeq" id="WP_160671272.1">
    <property type="nucleotide sequence ID" value="NZ_WTYN01000001.1"/>
</dbReference>
<gene>
    <name evidence="2" type="ORF">GRI48_03125</name>
</gene>
<dbReference type="EMBL" id="WTYN01000001">
    <property type="protein sequence ID" value="MXO61995.1"/>
    <property type="molecule type" value="Genomic_DNA"/>
</dbReference>
<evidence type="ECO:0000313" key="3">
    <source>
        <dbReference type="Proteomes" id="UP000445582"/>
    </source>
</evidence>
<sequence>MADNKKGQSAGRLSGRKNAMILEQREDSFRATFAGDDGLLPRFEVYHWNRQRCVELGTACLEGAQARFPEDFPKKRQPVTDAVLGLLGVTITAGQVLSAVGMMLA</sequence>
<keyword evidence="1" id="KW-0472">Membrane</keyword>
<evidence type="ECO:0000256" key="1">
    <source>
        <dbReference type="SAM" id="Phobius"/>
    </source>
</evidence>
<feature type="transmembrane region" description="Helical" evidence="1">
    <location>
        <begin position="82"/>
        <end position="104"/>
    </location>
</feature>
<organism evidence="2 3">
    <name type="scientific">Qipengyuania oceanensis</name>
    <dbReference type="NCBI Taxonomy" id="1463597"/>
    <lineage>
        <taxon>Bacteria</taxon>
        <taxon>Pseudomonadati</taxon>
        <taxon>Pseudomonadota</taxon>
        <taxon>Alphaproteobacteria</taxon>
        <taxon>Sphingomonadales</taxon>
        <taxon>Erythrobacteraceae</taxon>
        <taxon>Qipengyuania</taxon>
    </lineage>
</organism>
<comment type="caution">
    <text evidence="2">The sequence shown here is derived from an EMBL/GenBank/DDBJ whole genome shotgun (WGS) entry which is preliminary data.</text>
</comment>
<reference evidence="2 3" key="1">
    <citation type="submission" date="2019-12" db="EMBL/GenBank/DDBJ databases">
        <title>Genomic-based taxomic classification of the family Erythrobacteraceae.</title>
        <authorList>
            <person name="Xu L."/>
        </authorList>
    </citation>
    <scope>NUCLEOTIDE SEQUENCE [LARGE SCALE GENOMIC DNA]</scope>
    <source>
        <strain evidence="2 3">MCCC 1A09965</strain>
    </source>
</reference>
<dbReference type="AlphaFoldDB" id="A0A844YEM0"/>
<dbReference type="Proteomes" id="UP000445582">
    <property type="component" value="Unassembled WGS sequence"/>
</dbReference>